<keyword evidence="1" id="KW-0812">Transmembrane</keyword>
<keyword evidence="1" id="KW-1133">Transmembrane helix</keyword>
<reference evidence="2 4" key="2">
    <citation type="submission" date="2019-09" db="EMBL/GenBank/DDBJ databases">
        <title>A bacterium isolated from glacier soil.</title>
        <authorList>
            <person name="Liu Q."/>
        </authorList>
    </citation>
    <scope>NUCLEOTIDE SEQUENCE [LARGE SCALE GENOMIC DNA]</scope>
    <source>
        <strain evidence="2 4">MDT1-10-3</strain>
    </source>
</reference>
<reference evidence="3 5" key="3">
    <citation type="submission" date="2024-08" db="EMBL/GenBank/DDBJ databases">
        <authorList>
            <person name="Wei W."/>
        </authorList>
    </citation>
    <scope>NUCLEOTIDE SEQUENCE [LARGE SCALE GENOMIC DNA]</scope>
    <source>
        <strain evidence="3 5">XU2</strain>
    </source>
</reference>
<dbReference type="EMBL" id="VKKZ01000023">
    <property type="protein sequence ID" value="KAA6431865.1"/>
    <property type="molecule type" value="Genomic_DNA"/>
</dbReference>
<dbReference type="AlphaFoldDB" id="A0A5M8Q7F7"/>
<sequence length="168" mass="19311">MSTSAMRSEVSQRLKSGTSKADIYHELANGTDDETLRRALASKPPRKLRRADRILNNAVCWSWVLIVLMEILGDFDTSSWFNPKTILSLAGSFFLLFQLWRFNGDAYLAGMVWLALGVYNTAKDVYWLSPDEPDRGFIVLFSWGYVGFLLLTIALMYTVRKRVFGYYR</sequence>
<dbReference type="OrthoDB" id="1450128at2"/>
<evidence type="ECO:0000313" key="2">
    <source>
        <dbReference type="EMBL" id="KAA6431865.1"/>
    </source>
</evidence>
<evidence type="ECO:0000256" key="1">
    <source>
        <dbReference type="SAM" id="Phobius"/>
    </source>
</evidence>
<dbReference type="EMBL" id="JBGOGF010000005">
    <property type="protein sequence ID" value="MFA1771659.1"/>
    <property type="molecule type" value="Genomic_DNA"/>
</dbReference>
<evidence type="ECO:0000313" key="4">
    <source>
        <dbReference type="Proteomes" id="UP000323866"/>
    </source>
</evidence>
<protein>
    <submittedName>
        <fullName evidence="2">Uncharacterized protein</fullName>
    </submittedName>
</protein>
<feature type="transmembrane region" description="Helical" evidence="1">
    <location>
        <begin position="137"/>
        <end position="159"/>
    </location>
</feature>
<feature type="transmembrane region" description="Helical" evidence="1">
    <location>
        <begin position="54"/>
        <end position="73"/>
    </location>
</feature>
<proteinExistence type="predicted"/>
<dbReference type="Proteomes" id="UP001570846">
    <property type="component" value="Unassembled WGS sequence"/>
</dbReference>
<reference evidence="2 4" key="1">
    <citation type="submission" date="2019-07" db="EMBL/GenBank/DDBJ databases">
        <authorList>
            <person name="Qu J.-H."/>
        </authorList>
    </citation>
    <scope>NUCLEOTIDE SEQUENCE [LARGE SCALE GENOMIC DNA]</scope>
    <source>
        <strain evidence="2 4">MDT1-10-3</strain>
    </source>
</reference>
<dbReference type="Proteomes" id="UP000323866">
    <property type="component" value="Unassembled WGS sequence"/>
</dbReference>
<dbReference type="RefSeq" id="WP_149099884.1">
    <property type="nucleotide sequence ID" value="NZ_BMMG01000006.1"/>
</dbReference>
<keyword evidence="5" id="KW-1185">Reference proteome</keyword>
<evidence type="ECO:0000313" key="3">
    <source>
        <dbReference type="EMBL" id="MFA1771659.1"/>
    </source>
</evidence>
<gene>
    <name evidence="3" type="ORF">ACD591_10180</name>
    <name evidence="2" type="ORF">FOE74_17295</name>
</gene>
<keyword evidence="1" id="KW-0472">Membrane</keyword>
<comment type="caution">
    <text evidence="2">The sequence shown here is derived from an EMBL/GenBank/DDBJ whole genome shotgun (WGS) entry which is preliminary data.</text>
</comment>
<evidence type="ECO:0000313" key="5">
    <source>
        <dbReference type="Proteomes" id="UP001570846"/>
    </source>
</evidence>
<accession>A0A5M8Q7F7</accession>
<organism evidence="2 4">
    <name type="scientific">Rufibacter glacialis</name>
    <dbReference type="NCBI Taxonomy" id="1259555"/>
    <lineage>
        <taxon>Bacteria</taxon>
        <taxon>Pseudomonadati</taxon>
        <taxon>Bacteroidota</taxon>
        <taxon>Cytophagia</taxon>
        <taxon>Cytophagales</taxon>
        <taxon>Hymenobacteraceae</taxon>
        <taxon>Rufibacter</taxon>
    </lineage>
</organism>
<name>A0A5M8Q7F7_9BACT</name>